<comment type="caution">
    <text evidence="7">The sequence shown here is derived from an EMBL/GenBank/DDBJ whole genome shotgun (WGS) entry which is preliminary data.</text>
</comment>
<dbReference type="Proteomes" id="UP001556631">
    <property type="component" value="Unassembled WGS sequence"/>
</dbReference>
<dbReference type="RefSeq" id="WP_367991254.1">
    <property type="nucleotide sequence ID" value="NZ_JBFPJR010000003.1"/>
</dbReference>
<dbReference type="Pfam" id="PF01329">
    <property type="entry name" value="Pterin_4a"/>
    <property type="match status" value="1"/>
</dbReference>
<evidence type="ECO:0000256" key="2">
    <source>
        <dbReference type="ARBA" id="ARBA00006472"/>
    </source>
</evidence>
<gene>
    <name evidence="7" type="ORF">AB3X52_02805</name>
</gene>
<dbReference type="InterPro" id="IPR001533">
    <property type="entry name" value="Pterin_deHydtase"/>
</dbReference>
<dbReference type="Pfam" id="PF18029">
    <property type="entry name" value="Glyoxalase_6"/>
    <property type="match status" value="1"/>
</dbReference>
<reference evidence="7 8" key="1">
    <citation type="submission" date="2024-07" db="EMBL/GenBank/DDBJ databases">
        <authorList>
            <person name="Lee S."/>
            <person name="Kang M."/>
        </authorList>
    </citation>
    <scope>NUCLEOTIDE SEQUENCE [LARGE SCALE GENOMIC DNA]</scope>
    <source>
        <strain evidence="7 8">DS6</strain>
    </source>
</reference>
<organism evidence="7 8">
    <name type="scientific">Nocardioides eburneus</name>
    <dbReference type="NCBI Taxonomy" id="3231482"/>
    <lineage>
        <taxon>Bacteria</taxon>
        <taxon>Bacillati</taxon>
        <taxon>Actinomycetota</taxon>
        <taxon>Actinomycetes</taxon>
        <taxon>Propionibacteriales</taxon>
        <taxon>Nocardioidaceae</taxon>
        <taxon>Nocardioides</taxon>
    </lineage>
</organism>
<evidence type="ECO:0000256" key="1">
    <source>
        <dbReference type="ARBA" id="ARBA00001554"/>
    </source>
</evidence>
<feature type="domain" description="Glyoxalase-like" evidence="6">
    <location>
        <begin position="114"/>
        <end position="210"/>
    </location>
</feature>
<protein>
    <recommendedName>
        <fullName evidence="4">Putative pterin-4-alpha-carbinolamine dehydratase</fullName>
        <ecNumber evidence="3">4.2.1.96</ecNumber>
    </recommendedName>
</protein>
<dbReference type="NCBIfam" id="NF002017">
    <property type="entry name" value="PRK00823.1-2"/>
    <property type="match status" value="1"/>
</dbReference>
<evidence type="ECO:0000313" key="8">
    <source>
        <dbReference type="Proteomes" id="UP001556631"/>
    </source>
</evidence>
<keyword evidence="5 7" id="KW-0456">Lyase</keyword>
<dbReference type="EMBL" id="JBFPJR010000003">
    <property type="protein sequence ID" value="MEX0426534.1"/>
    <property type="molecule type" value="Genomic_DNA"/>
</dbReference>
<dbReference type="Gene3D" id="3.30.1360.20">
    <property type="entry name" value="Transcriptional coactivator/pterin dehydratase"/>
    <property type="match status" value="1"/>
</dbReference>
<dbReference type="Gene3D" id="3.10.180.10">
    <property type="entry name" value="2,3-Dihydroxybiphenyl 1,2-Dioxygenase, domain 1"/>
    <property type="match status" value="1"/>
</dbReference>
<evidence type="ECO:0000259" key="6">
    <source>
        <dbReference type="Pfam" id="PF18029"/>
    </source>
</evidence>
<dbReference type="PANTHER" id="PTHR12599:SF0">
    <property type="entry name" value="PTERIN-4-ALPHA-CARBINOLAMINE DEHYDRATASE"/>
    <property type="match status" value="1"/>
</dbReference>
<dbReference type="SUPFAM" id="SSF54593">
    <property type="entry name" value="Glyoxalase/Bleomycin resistance protein/Dihydroxybiphenyl dioxygenase"/>
    <property type="match status" value="1"/>
</dbReference>
<evidence type="ECO:0000313" key="7">
    <source>
        <dbReference type="EMBL" id="MEX0426534.1"/>
    </source>
</evidence>
<dbReference type="GO" id="GO:0008124">
    <property type="term" value="F:4-alpha-hydroxytetrahydrobiopterin dehydratase activity"/>
    <property type="evidence" value="ECO:0007669"/>
    <property type="project" value="UniProtKB-EC"/>
</dbReference>
<dbReference type="InterPro" id="IPR029068">
    <property type="entry name" value="Glyas_Bleomycin-R_OHBP_Dase"/>
</dbReference>
<dbReference type="SUPFAM" id="SSF55248">
    <property type="entry name" value="PCD-like"/>
    <property type="match status" value="1"/>
</dbReference>
<evidence type="ECO:0000256" key="4">
    <source>
        <dbReference type="ARBA" id="ARBA00021735"/>
    </source>
</evidence>
<proteinExistence type="inferred from homology"/>
<evidence type="ECO:0000256" key="5">
    <source>
        <dbReference type="ARBA" id="ARBA00023239"/>
    </source>
</evidence>
<comment type="catalytic activity">
    <reaction evidence="1">
        <text>(4aS,6R)-4a-hydroxy-L-erythro-5,6,7,8-tetrahydrobiopterin = (6R)-L-erythro-6,7-dihydrobiopterin + H2O</text>
        <dbReference type="Rhea" id="RHEA:11920"/>
        <dbReference type="ChEBI" id="CHEBI:15377"/>
        <dbReference type="ChEBI" id="CHEBI:15642"/>
        <dbReference type="ChEBI" id="CHEBI:43120"/>
        <dbReference type="EC" id="4.2.1.96"/>
    </reaction>
</comment>
<keyword evidence="8" id="KW-1185">Reference proteome</keyword>
<sequence length="217" mass="23433">MPIPDEDRVVLEPSAVAAELLSDWRLLAGQLCARFSTGTFVRGVTLVDRLAEEAEKANHHPDVDLRYGHVEVRLVSHDVGGITQRDVRLARVISAIADQMGASPQPAALQVVGLALDTPDPATVSPFWQTVLGAHPDPSYDAFLVAADGPGLYLQQTDEPRGFHVDVDVPDDVADLRIRQALDHGGRLVSDARAPAWTTLADAQGNRVDIATWLGRD</sequence>
<dbReference type="PANTHER" id="PTHR12599">
    <property type="entry name" value="PTERIN-4-ALPHA-CARBINOLAMINE DEHYDRATASE"/>
    <property type="match status" value="1"/>
</dbReference>
<dbReference type="InterPro" id="IPR036428">
    <property type="entry name" value="PCD_sf"/>
</dbReference>
<dbReference type="CDD" id="cd00488">
    <property type="entry name" value="PCD_DCoH"/>
    <property type="match status" value="1"/>
</dbReference>
<evidence type="ECO:0000256" key="3">
    <source>
        <dbReference type="ARBA" id="ARBA00013252"/>
    </source>
</evidence>
<comment type="similarity">
    <text evidence="2">Belongs to the pterin-4-alpha-carbinolamine dehydratase family.</text>
</comment>
<accession>A0ABV3SUB9</accession>
<dbReference type="EC" id="4.2.1.96" evidence="3"/>
<name>A0ABV3SUB9_9ACTN</name>
<dbReference type="InterPro" id="IPR041581">
    <property type="entry name" value="Glyoxalase_6"/>
</dbReference>